<dbReference type="PIRSF" id="PIRSF006470">
    <property type="entry name" value="DctB"/>
    <property type="match status" value="1"/>
</dbReference>
<dbReference type="InterPro" id="IPR038404">
    <property type="entry name" value="TRAP_DctP_sf"/>
</dbReference>
<dbReference type="Pfam" id="PF03480">
    <property type="entry name" value="DctP"/>
    <property type="match status" value="1"/>
</dbReference>
<dbReference type="NCBIfam" id="TIGR00787">
    <property type="entry name" value="dctP"/>
    <property type="match status" value="1"/>
</dbReference>
<feature type="chain" id="PRO_5001492414" description="TRAP transporter substrate-binding protein" evidence="2">
    <location>
        <begin position="23"/>
        <end position="322"/>
    </location>
</feature>
<accession>A0A016XFK7</accession>
<organism evidence="3 4">
    <name type="scientific">Hylemonella gracilis str. Niagara R</name>
    <dbReference type="NCBI Taxonomy" id="1458275"/>
    <lineage>
        <taxon>Bacteria</taxon>
        <taxon>Pseudomonadati</taxon>
        <taxon>Pseudomonadota</taxon>
        <taxon>Betaproteobacteria</taxon>
        <taxon>Burkholderiales</taxon>
        <taxon>Comamonadaceae</taxon>
        <taxon>Hylemonella</taxon>
    </lineage>
</organism>
<feature type="signal peptide" evidence="2">
    <location>
        <begin position="1"/>
        <end position="22"/>
    </location>
</feature>
<proteinExistence type="predicted"/>
<dbReference type="InterPro" id="IPR004682">
    <property type="entry name" value="TRAP_DctP"/>
</dbReference>
<evidence type="ECO:0008006" key="5">
    <source>
        <dbReference type="Google" id="ProtNLM"/>
    </source>
</evidence>
<dbReference type="GO" id="GO:0030288">
    <property type="term" value="C:outer membrane-bounded periplasmic space"/>
    <property type="evidence" value="ECO:0007669"/>
    <property type="project" value="InterPro"/>
</dbReference>
<name>A0A016XFK7_9BURK</name>
<dbReference type="NCBIfam" id="NF037995">
    <property type="entry name" value="TRAP_S1"/>
    <property type="match status" value="1"/>
</dbReference>
<dbReference type="InterPro" id="IPR018389">
    <property type="entry name" value="DctP_fam"/>
</dbReference>
<dbReference type="AlphaFoldDB" id="A0A016XFK7"/>
<gene>
    <name evidence="3" type="ORF">AZ34_07230</name>
</gene>
<evidence type="ECO:0000256" key="1">
    <source>
        <dbReference type="ARBA" id="ARBA00022729"/>
    </source>
</evidence>
<dbReference type="GO" id="GO:0055085">
    <property type="term" value="P:transmembrane transport"/>
    <property type="evidence" value="ECO:0007669"/>
    <property type="project" value="InterPro"/>
</dbReference>
<dbReference type="CDD" id="cd13671">
    <property type="entry name" value="PBP2_TRAP_SBP_like_3"/>
    <property type="match status" value="1"/>
</dbReference>
<dbReference type="PANTHER" id="PTHR33376">
    <property type="match status" value="1"/>
</dbReference>
<evidence type="ECO:0000313" key="3">
    <source>
        <dbReference type="EMBL" id="EYC50884.1"/>
    </source>
</evidence>
<comment type="caution">
    <text evidence="3">The sequence shown here is derived from an EMBL/GenBank/DDBJ whole genome shotgun (WGS) entry which is preliminary data.</text>
</comment>
<dbReference type="STRING" id="1458275.AZ34_07230"/>
<keyword evidence="1 2" id="KW-0732">Signal</keyword>
<dbReference type="GO" id="GO:0030246">
    <property type="term" value="F:carbohydrate binding"/>
    <property type="evidence" value="ECO:0007669"/>
    <property type="project" value="TreeGrafter"/>
</dbReference>
<dbReference type="PANTHER" id="PTHR33376:SF2">
    <property type="entry name" value="DICARBOXYLATE-BINDING PERIPLASMIC PROTEIN"/>
    <property type="match status" value="1"/>
</dbReference>
<dbReference type="eggNOG" id="COG1638">
    <property type="taxonomic scope" value="Bacteria"/>
</dbReference>
<dbReference type="EMBL" id="JEMG01000001">
    <property type="protein sequence ID" value="EYC50884.1"/>
    <property type="molecule type" value="Genomic_DNA"/>
</dbReference>
<sequence length="322" mass="35429">MKARYATLVAGLLLALGLNAQAVEKMRLGHNQPEDHPVHKAMVRFAELTKQYSKGEVEISVFANGVLGSEREMLEQVQNGILQITKASASPLETFASAYKVFNLPFVFRDKDHFYKTLASPVGEELLASSRNRGFIGLTYYDSGSRSFYTKRPINTPDDLRGLKIRVQQSPTTIAMIKALGATPTPMAYGEVYTGLQTGVIDGAENNVTALTIGRHGEVSKFYSETEHQMVPDVLVISTMSWGKLSQPQQAAMKKAALESFELQKQLWGEAEKAERVKAEALGVKFSRPSKDAFVAKVKPMMDAERQNAAIASLLDRIAAVK</sequence>
<reference evidence="3 4" key="1">
    <citation type="submission" date="2014-02" db="EMBL/GenBank/DDBJ databases">
        <title>Draft Genome of Hylemonella gracilis isolated from the Niagara River.</title>
        <authorList>
            <person name="Pawlowski D.R."/>
            <person name="Koudelka G.B."/>
        </authorList>
    </citation>
    <scope>NUCLEOTIDE SEQUENCE [LARGE SCALE GENOMIC DNA]</scope>
    <source>
        <strain evidence="3 4">Niagara R</strain>
    </source>
</reference>
<evidence type="ECO:0000256" key="2">
    <source>
        <dbReference type="SAM" id="SignalP"/>
    </source>
</evidence>
<evidence type="ECO:0000313" key="4">
    <source>
        <dbReference type="Proteomes" id="UP000023268"/>
    </source>
</evidence>
<dbReference type="OrthoDB" id="9794826at2"/>
<dbReference type="Gene3D" id="3.40.190.170">
    <property type="entry name" value="Bacterial extracellular solute-binding protein, family 7"/>
    <property type="match status" value="1"/>
</dbReference>
<dbReference type="Proteomes" id="UP000023268">
    <property type="component" value="Unassembled WGS sequence"/>
</dbReference>
<protein>
    <recommendedName>
        <fullName evidence="5">TRAP transporter substrate-binding protein</fullName>
    </recommendedName>
</protein>
<dbReference type="RefSeq" id="WP_035606423.1">
    <property type="nucleotide sequence ID" value="NZ_JEMG01000001.1"/>
</dbReference>